<dbReference type="InterPro" id="IPR011051">
    <property type="entry name" value="RmlC_Cupin_sf"/>
</dbReference>
<evidence type="ECO:0000313" key="7">
    <source>
        <dbReference type="Proteomes" id="UP001210380"/>
    </source>
</evidence>
<proteinExistence type="inferred from homology"/>
<dbReference type="PANTHER" id="PTHR13903">
    <property type="entry name" value="PIRIN-RELATED"/>
    <property type="match status" value="1"/>
</dbReference>
<evidence type="ECO:0000256" key="3">
    <source>
        <dbReference type="SAM" id="MobiDB-lite"/>
    </source>
</evidence>
<evidence type="ECO:0000259" key="5">
    <source>
        <dbReference type="Pfam" id="PF05726"/>
    </source>
</evidence>
<evidence type="ECO:0000259" key="4">
    <source>
        <dbReference type="Pfam" id="PF02678"/>
    </source>
</evidence>
<dbReference type="Pfam" id="PF05726">
    <property type="entry name" value="Pirin_C"/>
    <property type="match status" value="1"/>
</dbReference>
<name>A0ABT4VAP2_9PSEU</name>
<feature type="region of interest" description="Disordered" evidence="3">
    <location>
        <begin position="1"/>
        <end position="24"/>
    </location>
</feature>
<sequence>MSNVEQDPAELRCGGVATAAEPESELLEPRTVPLGGPRAMMVGRTLPNRDRRMVGAWCFADFYGPADIAGQPGMQVPPHPHTGLQTVSWLLEGEVLHRDSLANEQLVCPGELNLMTAGRGISHSEESPAGHGPVLHGAQLWVALPGEQRDVAPHFEHHGDLPVLSTADGSVTVLMGALDEAVSPARTYTPLMGAEVSINAGRAMRLPLEADFEHAVLAMSDGISVDGRPVRVGDMLYLGRGREQVELRADVSGRALLMGGVPFEEQIVMWWNFVGRSHEEVVRAREDWEQGRVAGASDGRFGVVHGYPEPALPAPALPNAELRARGRTRKPS</sequence>
<gene>
    <name evidence="6" type="ORF">OU415_36810</name>
</gene>
<reference evidence="6 7" key="1">
    <citation type="submission" date="2022-11" db="EMBL/GenBank/DDBJ databases">
        <title>Draft genome sequence of Saccharopolyspora sp. WRP15-2 isolated from rhizosphere soils of wild rice in Thailand.</title>
        <authorList>
            <person name="Duangmal K."/>
            <person name="Kammanee S."/>
            <person name="Muangham S."/>
        </authorList>
    </citation>
    <scope>NUCLEOTIDE SEQUENCE [LARGE SCALE GENOMIC DNA]</scope>
    <source>
        <strain evidence="6 7">WRP15-2</strain>
    </source>
</reference>
<dbReference type="Gene3D" id="2.60.120.10">
    <property type="entry name" value="Jelly Rolls"/>
    <property type="match status" value="1"/>
</dbReference>
<dbReference type="PANTHER" id="PTHR13903:SF8">
    <property type="entry name" value="PIRIN"/>
    <property type="match status" value="1"/>
</dbReference>
<dbReference type="SUPFAM" id="SSF51182">
    <property type="entry name" value="RmlC-like cupins"/>
    <property type="match status" value="1"/>
</dbReference>
<dbReference type="InterPro" id="IPR012093">
    <property type="entry name" value="Pirin"/>
</dbReference>
<dbReference type="EMBL" id="JAQGLA010000138">
    <property type="protein sequence ID" value="MDA3631034.1"/>
    <property type="molecule type" value="Genomic_DNA"/>
</dbReference>
<accession>A0ABT4VAP2</accession>
<comment type="similarity">
    <text evidence="1 2">Belongs to the pirin family.</text>
</comment>
<dbReference type="Proteomes" id="UP001210380">
    <property type="component" value="Unassembled WGS sequence"/>
</dbReference>
<dbReference type="InterPro" id="IPR014710">
    <property type="entry name" value="RmlC-like_jellyroll"/>
</dbReference>
<dbReference type="RefSeq" id="WP_270954344.1">
    <property type="nucleotide sequence ID" value="NZ_JAQGLA010000138.1"/>
</dbReference>
<keyword evidence="7" id="KW-1185">Reference proteome</keyword>
<dbReference type="Pfam" id="PF02678">
    <property type="entry name" value="Pirin"/>
    <property type="match status" value="1"/>
</dbReference>
<comment type="caution">
    <text evidence="6">The sequence shown here is derived from an EMBL/GenBank/DDBJ whole genome shotgun (WGS) entry which is preliminary data.</text>
</comment>
<evidence type="ECO:0000256" key="1">
    <source>
        <dbReference type="ARBA" id="ARBA00008416"/>
    </source>
</evidence>
<dbReference type="InterPro" id="IPR003829">
    <property type="entry name" value="Pirin_N_dom"/>
</dbReference>
<feature type="domain" description="Pirin C-terminal" evidence="5">
    <location>
        <begin position="195"/>
        <end position="293"/>
    </location>
</feature>
<evidence type="ECO:0000256" key="2">
    <source>
        <dbReference type="RuleBase" id="RU003457"/>
    </source>
</evidence>
<feature type="domain" description="Pirin N-terminal" evidence="4">
    <location>
        <begin position="45"/>
        <end position="142"/>
    </location>
</feature>
<dbReference type="InterPro" id="IPR008778">
    <property type="entry name" value="Pirin_C_dom"/>
</dbReference>
<evidence type="ECO:0000313" key="6">
    <source>
        <dbReference type="EMBL" id="MDA3631034.1"/>
    </source>
</evidence>
<dbReference type="PIRSF" id="PIRSF006232">
    <property type="entry name" value="Pirin"/>
    <property type="match status" value="1"/>
</dbReference>
<protein>
    <submittedName>
        <fullName evidence="6">Pirin family protein</fullName>
    </submittedName>
</protein>
<organism evidence="6 7">
    <name type="scientific">Saccharopolyspora oryzae</name>
    <dbReference type="NCBI Taxonomy" id="2997343"/>
    <lineage>
        <taxon>Bacteria</taxon>
        <taxon>Bacillati</taxon>
        <taxon>Actinomycetota</taxon>
        <taxon>Actinomycetes</taxon>
        <taxon>Pseudonocardiales</taxon>
        <taxon>Pseudonocardiaceae</taxon>
        <taxon>Saccharopolyspora</taxon>
    </lineage>
</organism>
<dbReference type="CDD" id="cd02909">
    <property type="entry name" value="cupin_pirin_N"/>
    <property type="match status" value="1"/>
</dbReference>